<keyword evidence="1" id="KW-0805">Transcription regulation</keyword>
<keyword evidence="3" id="KW-0804">Transcription</keyword>
<evidence type="ECO:0000313" key="5">
    <source>
        <dbReference type="EMBL" id="ARP83160.1"/>
    </source>
</evidence>
<protein>
    <recommendedName>
        <fullName evidence="4">HTH araC/xylS-type domain-containing protein</fullName>
    </recommendedName>
</protein>
<dbReference type="InterPro" id="IPR018062">
    <property type="entry name" value="HTH_AraC-typ_CS"/>
</dbReference>
<dbReference type="AlphaFoldDB" id="A0A1W6YPY7"/>
<name>A0A1W6YPY7_9BORD</name>
<reference evidence="5 6" key="1">
    <citation type="submission" date="2017-05" db="EMBL/GenBank/DDBJ databases">
        <title>Complete and WGS of Bordetella genogroups.</title>
        <authorList>
            <person name="Spilker T."/>
            <person name="LiPuma J."/>
        </authorList>
    </citation>
    <scope>NUCLEOTIDE SEQUENCE [LARGE SCALE GENOMIC DNA]</scope>
    <source>
        <strain evidence="5 6">AU19157</strain>
    </source>
</reference>
<keyword evidence="6" id="KW-1185">Reference proteome</keyword>
<evidence type="ECO:0000256" key="3">
    <source>
        <dbReference type="ARBA" id="ARBA00023163"/>
    </source>
</evidence>
<evidence type="ECO:0000259" key="4">
    <source>
        <dbReference type="PROSITE" id="PS01124"/>
    </source>
</evidence>
<sequence length="312" mass="35006">MQYDISTMDVTPEQRFEYWKDEVCRHCIPAASNSDHRQRFDATLSGRTVGALSISEMSAPEHRWDRDAHYLRTRPIDDYWLAYMDSGYGHLTQNGRSVVQRTGDIVLYDAARPFSFTLTPDSVFIMSIPRALLLHRVPYADKLVATRLGEGLDITRVLGSMIKEIARSDALSQLPRAGTRAVSSLLDLLAATVDVQTSGTTRPYTAQSALYERAIAYAEQHLGDPSLDVETLANSQHVSTRTLARVFAAHGTTPMRWVWQRRLEASHCALVEGTARNVTDAAMSYGFCDLSHFSRAYKRIYGVSPQTIIRKS</sequence>
<evidence type="ECO:0000256" key="1">
    <source>
        <dbReference type="ARBA" id="ARBA00023015"/>
    </source>
</evidence>
<dbReference type="Pfam" id="PF12833">
    <property type="entry name" value="HTH_18"/>
    <property type="match status" value="1"/>
</dbReference>
<dbReference type="InterPro" id="IPR050204">
    <property type="entry name" value="AraC_XylS_family_regulators"/>
</dbReference>
<dbReference type="GO" id="GO:0003700">
    <property type="term" value="F:DNA-binding transcription factor activity"/>
    <property type="evidence" value="ECO:0007669"/>
    <property type="project" value="InterPro"/>
</dbReference>
<evidence type="ECO:0000256" key="2">
    <source>
        <dbReference type="ARBA" id="ARBA00023125"/>
    </source>
</evidence>
<gene>
    <name evidence="5" type="ORF">CAL12_21635</name>
</gene>
<dbReference type="STRING" id="1416806.CAL12_21635"/>
<feature type="domain" description="HTH araC/xylS-type" evidence="4">
    <location>
        <begin position="212"/>
        <end position="311"/>
    </location>
</feature>
<dbReference type="PROSITE" id="PS01124">
    <property type="entry name" value="HTH_ARAC_FAMILY_2"/>
    <property type="match status" value="1"/>
</dbReference>
<dbReference type="PROSITE" id="PS00041">
    <property type="entry name" value="HTH_ARAC_FAMILY_1"/>
    <property type="match status" value="1"/>
</dbReference>
<evidence type="ECO:0000313" key="6">
    <source>
        <dbReference type="Proteomes" id="UP000194151"/>
    </source>
</evidence>
<dbReference type="Proteomes" id="UP000194151">
    <property type="component" value="Chromosome"/>
</dbReference>
<dbReference type="GO" id="GO:0043565">
    <property type="term" value="F:sequence-specific DNA binding"/>
    <property type="evidence" value="ECO:0007669"/>
    <property type="project" value="InterPro"/>
</dbReference>
<organism evidence="5 6">
    <name type="scientific">Bordetella genomosp. 8</name>
    <dbReference type="NCBI Taxonomy" id="1416806"/>
    <lineage>
        <taxon>Bacteria</taxon>
        <taxon>Pseudomonadati</taxon>
        <taxon>Pseudomonadota</taxon>
        <taxon>Betaproteobacteria</taxon>
        <taxon>Burkholderiales</taxon>
        <taxon>Alcaligenaceae</taxon>
        <taxon>Bordetella</taxon>
    </lineage>
</organism>
<dbReference type="OrthoDB" id="9178898at2"/>
<dbReference type="SMART" id="SM00342">
    <property type="entry name" value="HTH_ARAC"/>
    <property type="match status" value="1"/>
</dbReference>
<dbReference type="InterPro" id="IPR035418">
    <property type="entry name" value="AraC-bd_2"/>
</dbReference>
<dbReference type="PANTHER" id="PTHR46796">
    <property type="entry name" value="HTH-TYPE TRANSCRIPTIONAL ACTIVATOR RHAS-RELATED"/>
    <property type="match status" value="1"/>
</dbReference>
<accession>A0A1W6YPY7</accession>
<dbReference type="Pfam" id="PF14525">
    <property type="entry name" value="AraC_binding_2"/>
    <property type="match status" value="1"/>
</dbReference>
<keyword evidence="2" id="KW-0238">DNA-binding</keyword>
<dbReference type="InterPro" id="IPR018060">
    <property type="entry name" value="HTH_AraC"/>
</dbReference>
<dbReference type="SUPFAM" id="SSF46689">
    <property type="entry name" value="Homeodomain-like"/>
    <property type="match status" value="1"/>
</dbReference>
<dbReference type="EMBL" id="CP021108">
    <property type="protein sequence ID" value="ARP83160.1"/>
    <property type="molecule type" value="Genomic_DNA"/>
</dbReference>
<dbReference type="InterPro" id="IPR009057">
    <property type="entry name" value="Homeodomain-like_sf"/>
</dbReference>
<dbReference type="KEGG" id="bgv:CAL12_21635"/>
<proteinExistence type="predicted"/>
<dbReference type="Gene3D" id="1.10.10.60">
    <property type="entry name" value="Homeodomain-like"/>
    <property type="match status" value="1"/>
</dbReference>
<dbReference type="PANTHER" id="PTHR46796:SF6">
    <property type="entry name" value="ARAC SUBFAMILY"/>
    <property type="match status" value="1"/>
</dbReference>